<evidence type="ECO:0000256" key="11">
    <source>
        <dbReference type="ARBA" id="ARBA00038076"/>
    </source>
</evidence>
<evidence type="ECO:0000313" key="17">
    <source>
        <dbReference type="Proteomes" id="UP000441586"/>
    </source>
</evidence>
<evidence type="ECO:0000256" key="5">
    <source>
        <dbReference type="ARBA" id="ARBA00022692"/>
    </source>
</evidence>
<dbReference type="PROSITE" id="PS50893">
    <property type="entry name" value="ABC_TRANSPORTER_2"/>
    <property type="match status" value="1"/>
</dbReference>
<feature type="domain" description="ABC transporter" evidence="15">
    <location>
        <begin position="6"/>
        <end position="244"/>
    </location>
</feature>
<proteinExistence type="inferred from homology"/>
<dbReference type="Pfam" id="PF02687">
    <property type="entry name" value="FtsX"/>
    <property type="match status" value="1"/>
</dbReference>
<dbReference type="Pfam" id="PF00005">
    <property type="entry name" value="ABC_tran"/>
    <property type="match status" value="1"/>
</dbReference>
<gene>
    <name evidence="16" type="ORF">GP644_22655</name>
</gene>
<feature type="region of interest" description="Disordered" evidence="13">
    <location>
        <begin position="236"/>
        <end position="276"/>
    </location>
</feature>
<keyword evidence="10" id="KW-0046">Antibiotic resistance</keyword>
<dbReference type="InterPro" id="IPR003838">
    <property type="entry name" value="ABC3_permease_C"/>
</dbReference>
<dbReference type="SUPFAM" id="SSF52540">
    <property type="entry name" value="P-loop containing nucleoside triphosphate hydrolases"/>
    <property type="match status" value="1"/>
</dbReference>
<dbReference type="InterPro" id="IPR025857">
    <property type="entry name" value="MacB_PCD"/>
</dbReference>
<keyword evidence="3" id="KW-1003">Cell membrane</keyword>
<keyword evidence="6" id="KW-0547">Nucleotide-binding</keyword>
<evidence type="ECO:0000256" key="4">
    <source>
        <dbReference type="ARBA" id="ARBA00022519"/>
    </source>
</evidence>
<comment type="subcellular location">
    <subcellularLocation>
        <location evidence="1">Cell inner membrane</location>
        <topology evidence="1">Multi-pass membrane protein</topology>
    </subcellularLocation>
</comment>
<accession>A0A6A4RDR0</accession>
<keyword evidence="9 14" id="KW-0472">Membrane</keyword>
<dbReference type="CDD" id="cd03255">
    <property type="entry name" value="ABC_MJ0796_LolCDE_FtsE"/>
    <property type="match status" value="1"/>
</dbReference>
<sequence>MPRCILKLSKLSRVYEMGGHSVRALHEVDLQINEGEFVAIVGRSGSGKSSLLNIIGFLDSPSSGRFELEGQDVSVLDAESRAIIRNQRIGFVFQSYNLLSRSNARQNVEVPLIYRGLSTGERSKSVQHALDVVGLSDRSDHSAQQLSGGEQQRVALARALVCDPSIILADEPTGALDSATAHSVMQMLKSFHAAGMTIVLVTHDREVSANAERIVTLSDGQVIGDTADPFMPDDATTNTSVPGDVTAPGHRLGTLSQTDEEHPKNLPHTTKKPAISRSRPLEPVGLTLIAGLRIALASLWNAKMRSALTALGIVIGVAAVITMVAVGRGAQVQVEQQINSLGALVLLIEAAPQEGTGSEDRIVPLTVDDAVAIAEEIRGIAVAAPVVSGGMRAVNGNRNRWTTVVGITLDYLLVREWDIISGRNFSTDELRSHAKVGLIGATVAKRIFGEQDPVGAVIRLDHMPIQIVGRLAEKGQSPNGYDQDNVMLVPMPTAKLRLLGTQYRANRHAVRYILAKVTSDAEMLTAQEEIKKLIIERKQRRSANVVIQSLGAIFAAKTEASRSIAILLAAVASVSLVVGGISIMNIMLVSVTERTREIGLRLALGARPRDIRAQFLTEAVVLALIGGAIGILIGIGLATGIGTIADWPIIIEPFAVILAASFSGLVGIVFGYFPARRAAQLDPIEALRSE</sequence>
<evidence type="ECO:0000256" key="1">
    <source>
        <dbReference type="ARBA" id="ARBA00004429"/>
    </source>
</evidence>
<evidence type="ECO:0000256" key="6">
    <source>
        <dbReference type="ARBA" id="ARBA00022741"/>
    </source>
</evidence>
<comment type="similarity">
    <text evidence="12">Belongs to the ABC transporter superfamily. Macrolide exporter (TC 3.A.1.122) family.</text>
</comment>
<reference evidence="16 17" key="1">
    <citation type="submission" date="2019-12" db="EMBL/GenBank/DDBJ databases">
        <authorList>
            <person name="Zhang Y.-J."/>
        </authorList>
    </citation>
    <scope>NUCLEOTIDE SEQUENCE [LARGE SCALE GENOMIC DNA]</scope>
    <source>
        <strain evidence="16 17">H18S-6</strain>
    </source>
</reference>
<dbReference type="PANTHER" id="PTHR30572:SF4">
    <property type="entry name" value="ABC TRANSPORTER PERMEASE YTRF"/>
    <property type="match status" value="1"/>
</dbReference>
<keyword evidence="8 14" id="KW-1133">Transmembrane helix</keyword>
<dbReference type="RefSeq" id="WP_158981733.1">
    <property type="nucleotide sequence ID" value="NZ_WSFO01000021.1"/>
</dbReference>
<feature type="transmembrane region" description="Helical" evidence="14">
    <location>
        <begin position="619"/>
        <end position="644"/>
    </location>
</feature>
<dbReference type="GO" id="GO:0022857">
    <property type="term" value="F:transmembrane transporter activity"/>
    <property type="evidence" value="ECO:0007669"/>
    <property type="project" value="UniProtKB-ARBA"/>
</dbReference>
<dbReference type="GO" id="GO:0005886">
    <property type="term" value="C:plasma membrane"/>
    <property type="evidence" value="ECO:0007669"/>
    <property type="project" value="UniProtKB-SubCell"/>
</dbReference>
<feature type="transmembrane region" description="Helical" evidence="14">
    <location>
        <begin position="564"/>
        <end position="591"/>
    </location>
</feature>
<dbReference type="AlphaFoldDB" id="A0A6A4RDR0"/>
<dbReference type="InterPro" id="IPR017911">
    <property type="entry name" value="MacB-like_ATP-bd"/>
</dbReference>
<evidence type="ECO:0000256" key="10">
    <source>
        <dbReference type="ARBA" id="ARBA00023251"/>
    </source>
</evidence>
<organism evidence="16 17">
    <name type="scientific">Parasedimentitalea maritima</name>
    <dbReference type="NCBI Taxonomy" id="2578117"/>
    <lineage>
        <taxon>Bacteria</taxon>
        <taxon>Pseudomonadati</taxon>
        <taxon>Pseudomonadota</taxon>
        <taxon>Alphaproteobacteria</taxon>
        <taxon>Rhodobacterales</taxon>
        <taxon>Paracoccaceae</taxon>
        <taxon>Parasedimentitalea</taxon>
    </lineage>
</organism>
<evidence type="ECO:0000256" key="13">
    <source>
        <dbReference type="SAM" id="MobiDB-lite"/>
    </source>
</evidence>
<dbReference type="Proteomes" id="UP000441586">
    <property type="component" value="Unassembled WGS sequence"/>
</dbReference>
<dbReference type="InterPro" id="IPR003439">
    <property type="entry name" value="ABC_transporter-like_ATP-bd"/>
</dbReference>
<dbReference type="GO" id="GO:0016887">
    <property type="term" value="F:ATP hydrolysis activity"/>
    <property type="evidence" value="ECO:0007669"/>
    <property type="project" value="InterPro"/>
</dbReference>
<dbReference type="InterPro" id="IPR017871">
    <property type="entry name" value="ABC_transporter-like_CS"/>
</dbReference>
<evidence type="ECO:0000256" key="9">
    <source>
        <dbReference type="ARBA" id="ARBA00023136"/>
    </source>
</evidence>
<dbReference type="FunFam" id="3.40.50.300:FF:000032">
    <property type="entry name" value="Export ABC transporter ATP-binding protein"/>
    <property type="match status" value="1"/>
</dbReference>
<evidence type="ECO:0000256" key="7">
    <source>
        <dbReference type="ARBA" id="ARBA00022840"/>
    </source>
</evidence>
<dbReference type="Pfam" id="PF12704">
    <property type="entry name" value="MacB_PCD"/>
    <property type="match status" value="1"/>
</dbReference>
<comment type="caution">
    <text evidence="16">The sequence shown here is derived from an EMBL/GenBank/DDBJ whole genome shotgun (WGS) entry which is preliminary data.</text>
</comment>
<evidence type="ECO:0000256" key="8">
    <source>
        <dbReference type="ARBA" id="ARBA00022989"/>
    </source>
</evidence>
<dbReference type="Gene3D" id="3.40.50.300">
    <property type="entry name" value="P-loop containing nucleotide triphosphate hydrolases"/>
    <property type="match status" value="1"/>
</dbReference>
<dbReference type="GO" id="GO:0098796">
    <property type="term" value="C:membrane protein complex"/>
    <property type="evidence" value="ECO:0007669"/>
    <property type="project" value="UniProtKB-ARBA"/>
</dbReference>
<dbReference type="EMBL" id="WSFO01000021">
    <property type="protein sequence ID" value="KAE9625126.1"/>
    <property type="molecule type" value="Genomic_DNA"/>
</dbReference>
<evidence type="ECO:0000256" key="2">
    <source>
        <dbReference type="ARBA" id="ARBA00022448"/>
    </source>
</evidence>
<dbReference type="PROSITE" id="PS00211">
    <property type="entry name" value="ABC_TRANSPORTER_1"/>
    <property type="match status" value="1"/>
</dbReference>
<dbReference type="PANTHER" id="PTHR30572">
    <property type="entry name" value="MEMBRANE COMPONENT OF TRANSPORTER-RELATED"/>
    <property type="match status" value="1"/>
</dbReference>
<comment type="similarity">
    <text evidence="11">Belongs to the ABC-4 integral membrane protein family.</text>
</comment>
<dbReference type="InterPro" id="IPR003593">
    <property type="entry name" value="AAA+_ATPase"/>
</dbReference>
<keyword evidence="5 14" id="KW-0812">Transmembrane</keyword>
<keyword evidence="7 16" id="KW-0067">ATP-binding</keyword>
<keyword evidence="2" id="KW-0813">Transport</keyword>
<dbReference type="SMART" id="SM00382">
    <property type="entry name" value="AAA"/>
    <property type="match status" value="1"/>
</dbReference>
<evidence type="ECO:0000259" key="15">
    <source>
        <dbReference type="PROSITE" id="PS50893"/>
    </source>
</evidence>
<evidence type="ECO:0000256" key="12">
    <source>
        <dbReference type="ARBA" id="ARBA00038388"/>
    </source>
</evidence>
<dbReference type="InterPro" id="IPR050250">
    <property type="entry name" value="Macrolide_Exporter_MacB"/>
</dbReference>
<evidence type="ECO:0000256" key="3">
    <source>
        <dbReference type="ARBA" id="ARBA00022475"/>
    </source>
</evidence>
<evidence type="ECO:0000256" key="14">
    <source>
        <dbReference type="SAM" id="Phobius"/>
    </source>
</evidence>
<protein>
    <submittedName>
        <fullName evidence="16">ATP-binding cassette domain-containing protein</fullName>
    </submittedName>
</protein>
<name>A0A6A4RDR0_9RHOB</name>
<feature type="transmembrane region" description="Helical" evidence="14">
    <location>
        <begin position="650"/>
        <end position="673"/>
    </location>
</feature>
<dbReference type="GO" id="GO:0005524">
    <property type="term" value="F:ATP binding"/>
    <property type="evidence" value="ECO:0007669"/>
    <property type="project" value="UniProtKB-KW"/>
</dbReference>
<evidence type="ECO:0000313" key="16">
    <source>
        <dbReference type="EMBL" id="KAE9625126.1"/>
    </source>
</evidence>
<keyword evidence="4" id="KW-0997">Cell inner membrane</keyword>
<dbReference type="GO" id="GO:0046677">
    <property type="term" value="P:response to antibiotic"/>
    <property type="evidence" value="ECO:0007669"/>
    <property type="project" value="UniProtKB-KW"/>
</dbReference>
<dbReference type="InterPro" id="IPR027417">
    <property type="entry name" value="P-loop_NTPase"/>
</dbReference>